<evidence type="ECO:0008006" key="4">
    <source>
        <dbReference type="Google" id="ProtNLM"/>
    </source>
</evidence>
<accession>A0ABV5U5X2</accession>
<evidence type="ECO:0000256" key="1">
    <source>
        <dbReference type="SAM" id="SignalP"/>
    </source>
</evidence>
<evidence type="ECO:0000313" key="2">
    <source>
        <dbReference type="EMBL" id="MFB9686798.1"/>
    </source>
</evidence>
<reference evidence="2 3" key="1">
    <citation type="submission" date="2024-09" db="EMBL/GenBank/DDBJ databases">
        <authorList>
            <person name="Sun Q."/>
            <person name="Mori K."/>
        </authorList>
    </citation>
    <scope>NUCLEOTIDE SEQUENCE [LARGE SCALE GENOMIC DNA]</scope>
    <source>
        <strain evidence="2 3">JCM 13852</strain>
    </source>
</reference>
<feature type="signal peptide" evidence="1">
    <location>
        <begin position="1"/>
        <end position="28"/>
    </location>
</feature>
<comment type="caution">
    <text evidence="2">The sequence shown here is derived from an EMBL/GenBank/DDBJ whole genome shotgun (WGS) entry which is preliminary data.</text>
</comment>
<dbReference type="EMBL" id="JBHMBK010000016">
    <property type="protein sequence ID" value="MFB9686798.1"/>
    <property type="molecule type" value="Genomic_DNA"/>
</dbReference>
<name>A0ABV5U5X2_9PSEU</name>
<dbReference type="Proteomes" id="UP001589535">
    <property type="component" value="Unassembled WGS sequence"/>
</dbReference>
<sequence length="188" mass="19901">MKSRIGVLLGCVVASLIMMISGAGVAGAAVNRSDFVTQVRAAGLSTEKAAALQAKVDGYLVALKGRGKQVSPNQIDLNGAVLSVTVPGEGKARQFVAAGIPQCAGASANYGWFCAYQFENYTGDNIGMYSCGYYRIPWISIGSFQNRQTAGTVPTVYFDDGTRQNLAPAPSKQSGDVLWFEINTVRNC</sequence>
<evidence type="ECO:0000313" key="3">
    <source>
        <dbReference type="Proteomes" id="UP001589535"/>
    </source>
</evidence>
<gene>
    <name evidence="2" type="ORF">ACFFTO_21670</name>
</gene>
<feature type="chain" id="PRO_5047105633" description="Secreted protein" evidence="1">
    <location>
        <begin position="29"/>
        <end position="188"/>
    </location>
</feature>
<protein>
    <recommendedName>
        <fullName evidence="4">Secreted protein</fullName>
    </recommendedName>
</protein>
<proteinExistence type="predicted"/>
<keyword evidence="3" id="KW-1185">Reference proteome</keyword>
<organism evidence="2 3">
    <name type="scientific">Amycolatopsis plumensis</name>
    <dbReference type="NCBI Taxonomy" id="236508"/>
    <lineage>
        <taxon>Bacteria</taxon>
        <taxon>Bacillati</taxon>
        <taxon>Actinomycetota</taxon>
        <taxon>Actinomycetes</taxon>
        <taxon>Pseudonocardiales</taxon>
        <taxon>Pseudonocardiaceae</taxon>
        <taxon>Amycolatopsis</taxon>
    </lineage>
</organism>
<keyword evidence="1" id="KW-0732">Signal</keyword>
<dbReference type="RefSeq" id="WP_378196557.1">
    <property type="nucleotide sequence ID" value="NZ_JBHMBK010000016.1"/>
</dbReference>